<organism evidence="1 2">
    <name type="scientific">Flavobacterium cutihirudinis</name>
    <dbReference type="NCBI Taxonomy" id="1265740"/>
    <lineage>
        <taxon>Bacteria</taxon>
        <taxon>Pseudomonadati</taxon>
        <taxon>Bacteroidota</taxon>
        <taxon>Flavobacteriia</taxon>
        <taxon>Flavobacteriales</taxon>
        <taxon>Flavobacteriaceae</taxon>
        <taxon>Flavobacterium</taxon>
    </lineage>
</organism>
<accession>A0A3D9FZY4</accession>
<sequence length="190" mass="22211">MKLLKLQIIVFLTILSFNILNAQQNLKLNFKRIELIYYETNGNPLKINVSNYAQINEYGIVTVHLNGNNGLKFYQYQLSNEFMSQINSLMIGKDSLKKHLVKTKMDAGKHYTGSYNFIAFDNEELCFVEPYMSKAFNLTFNQLEDIILKQSENAEIENPKFKIKEIEKRVLIEHKKSNYLPKIEQSPSMK</sequence>
<dbReference type="EMBL" id="QRDQ01000007">
    <property type="protein sequence ID" value="RED26433.1"/>
    <property type="molecule type" value="Genomic_DNA"/>
</dbReference>
<gene>
    <name evidence="1" type="ORF">BD847_0351</name>
</gene>
<evidence type="ECO:0000313" key="2">
    <source>
        <dbReference type="Proteomes" id="UP000257004"/>
    </source>
</evidence>
<name>A0A3D9FZY4_9FLAO</name>
<dbReference type="AlphaFoldDB" id="A0A3D9FZY4"/>
<protein>
    <submittedName>
        <fullName evidence="1">Uncharacterized protein</fullName>
    </submittedName>
</protein>
<dbReference type="Proteomes" id="UP000257004">
    <property type="component" value="Unassembled WGS sequence"/>
</dbReference>
<dbReference type="OrthoDB" id="1260302at2"/>
<reference evidence="1 2" key="1">
    <citation type="submission" date="2018-07" db="EMBL/GenBank/DDBJ databases">
        <title>Genomic Encyclopedia of Archaeal and Bacterial Type Strains, Phase II (KMG-II): from individual species to whole genera.</title>
        <authorList>
            <person name="Goeker M."/>
        </authorList>
    </citation>
    <scope>NUCLEOTIDE SEQUENCE [LARGE SCALE GENOMIC DNA]</scope>
    <source>
        <strain evidence="1 2">DSM 25795</strain>
    </source>
</reference>
<evidence type="ECO:0000313" key="1">
    <source>
        <dbReference type="EMBL" id="RED26433.1"/>
    </source>
</evidence>
<comment type="caution">
    <text evidence="1">The sequence shown here is derived from an EMBL/GenBank/DDBJ whole genome shotgun (WGS) entry which is preliminary data.</text>
</comment>
<keyword evidence="2" id="KW-1185">Reference proteome</keyword>
<proteinExistence type="predicted"/>
<dbReference type="RefSeq" id="WP_115886529.1">
    <property type="nucleotide sequence ID" value="NZ_QRDQ01000007.1"/>
</dbReference>